<protein>
    <recommendedName>
        <fullName evidence="8">Integrase catalytic domain-containing protein</fullName>
    </recommendedName>
</protein>
<evidence type="ECO:0000256" key="2">
    <source>
        <dbReference type="ARBA" id="ARBA00022695"/>
    </source>
</evidence>
<keyword evidence="1" id="KW-0808">Transferase</keyword>
<evidence type="ECO:0000256" key="4">
    <source>
        <dbReference type="ARBA" id="ARBA00022759"/>
    </source>
</evidence>
<evidence type="ECO:0000256" key="5">
    <source>
        <dbReference type="ARBA" id="ARBA00022801"/>
    </source>
</evidence>
<keyword evidence="3" id="KW-0540">Nuclease</keyword>
<evidence type="ECO:0000256" key="3">
    <source>
        <dbReference type="ARBA" id="ARBA00022722"/>
    </source>
</evidence>
<dbReference type="STRING" id="52586.A0A0B1P1A7"/>
<feature type="domain" description="Integrase catalytic" evidence="8">
    <location>
        <begin position="463"/>
        <end position="586"/>
    </location>
</feature>
<dbReference type="InterPro" id="IPR001584">
    <property type="entry name" value="Integrase_cat-core"/>
</dbReference>
<dbReference type="EMBL" id="JNVN01003890">
    <property type="protein sequence ID" value="KHJ30609.1"/>
    <property type="molecule type" value="Genomic_DNA"/>
</dbReference>
<sequence length="619" mass="70607">MLVKWNEKSLKTVLKVIEPSDVEIALNTLITNLRQIQMSLSPEFQSDKFLFAKILQACRTHPSCSFACSTVMDDTVATLTNRLRSNIATWKSQQNFAIEQYIEHNDGEANIHFTDRRYKRNQRTERQRKICFVCRKEGCWSTRHSDSKRNQARKRLTDAYTLNDPPYNRNNNRRFVAETNFDESTIDAFIQQYEGIDPDDDRSLVYAFDTFLTIKQDSDNKTNYITDQFFHTQCGMLKFTLAQNTAQQINTGITRYALTGQVENLEIDNDTFAISKPRFNSDVFFGILIDTGAAGKSTAGSKKFQAFSKTFGSTSIDTSDQINVRFGIGATKSLGIITIPTPIGPCIFHIVDCNTPFLLSLQDLDEKGIIFNNLDNLLLFKSKSIPVTRIFGHAFLQWGPITTAPSMTYLTETELRTLHRRFGHPSAQRLVNVLQRLGHPDQDGNHRQILDKIVRHCHKCQRYGDPPLRFKFTLRDNTIDFNHSIYVDVMYIDEHPLLHVVDEATRFQAARWLTNFSSSNVWNALGTCWIDSYLGPPEIINHDAGTNFTSSEFQQYSISLGIETKEIPVESANSMGIVERYHKSLRPSSFKWQSKPSTTPLDLMGSSLPCLYLGHTLGC</sequence>
<dbReference type="GO" id="GO:0004519">
    <property type="term" value="F:endonuclease activity"/>
    <property type="evidence" value="ECO:0007669"/>
    <property type="project" value="UniProtKB-KW"/>
</dbReference>
<dbReference type="PANTHER" id="PTHR41694">
    <property type="entry name" value="ENDOGENOUS RETROVIRUS GROUP K MEMBER POL PROTEIN"/>
    <property type="match status" value="1"/>
</dbReference>
<dbReference type="SUPFAM" id="SSF53098">
    <property type="entry name" value="Ribonuclease H-like"/>
    <property type="match status" value="1"/>
</dbReference>
<dbReference type="GO" id="GO:0005634">
    <property type="term" value="C:nucleus"/>
    <property type="evidence" value="ECO:0007669"/>
    <property type="project" value="UniProtKB-ARBA"/>
</dbReference>
<keyword evidence="4" id="KW-0255">Endonuclease</keyword>
<dbReference type="AlphaFoldDB" id="A0A0B1P1A7"/>
<evidence type="ECO:0000313" key="10">
    <source>
        <dbReference type="Proteomes" id="UP000030854"/>
    </source>
</evidence>
<dbReference type="GO" id="GO:0035613">
    <property type="term" value="F:RNA stem-loop binding"/>
    <property type="evidence" value="ECO:0007669"/>
    <property type="project" value="TreeGrafter"/>
</dbReference>
<dbReference type="GO" id="GO:0016787">
    <property type="term" value="F:hydrolase activity"/>
    <property type="evidence" value="ECO:0007669"/>
    <property type="project" value="UniProtKB-KW"/>
</dbReference>
<evidence type="ECO:0000313" key="9">
    <source>
        <dbReference type="EMBL" id="KHJ30609.1"/>
    </source>
</evidence>
<accession>A0A0B1P1A7</accession>
<dbReference type="GO" id="GO:0003964">
    <property type="term" value="F:RNA-directed DNA polymerase activity"/>
    <property type="evidence" value="ECO:0007669"/>
    <property type="project" value="UniProtKB-KW"/>
</dbReference>
<evidence type="ECO:0000259" key="8">
    <source>
        <dbReference type="PROSITE" id="PS50994"/>
    </source>
</evidence>
<keyword evidence="2" id="KW-0548">Nucleotidyltransferase</keyword>
<dbReference type="InterPro" id="IPR036397">
    <property type="entry name" value="RNaseH_sf"/>
</dbReference>
<dbReference type="Gene3D" id="3.30.420.10">
    <property type="entry name" value="Ribonuclease H-like superfamily/Ribonuclease H"/>
    <property type="match status" value="1"/>
</dbReference>
<keyword evidence="7" id="KW-0695">RNA-directed DNA polymerase</keyword>
<dbReference type="Proteomes" id="UP000030854">
    <property type="component" value="Unassembled WGS sequence"/>
</dbReference>
<evidence type="ECO:0000256" key="1">
    <source>
        <dbReference type="ARBA" id="ARBA00022679"/>
    </source>
</evidence>
<reference evidence="9 10" key="1">
    <citation type="journal article" date="2014" name="BMC Genomics">
        <title>Adaptive genomic structural variation in the grape powdery mildew pathogen, Erysiphe necator.</title>
        <authorList>
            <person name="Jones L."/>
            <person name="Riaz S."/>
            <person name="Morales-Cruz A."/>
            <person name="Amrine K.C."/>
            <person name="McGuire B."/>
            <person name="Gubler W.D."/>
            <person name="Walker M.A."/>
            <person name="Cantu D."/>
        </authorList>
    </citation>
    <scope>NUCLEOTIDE SEQUENCE [LARGE SCALE GENOMIC DNA]</scope>
    <source>
        <strain evidence="10">c</strain>
    </source>
</reference>
<keyword evidence="6" id="KW-0694">RNA-binding</keyword>
<dbReference type="InterPro" id="IPR012337">
    <property type="entry name" value="RNaseH-like_sf"/>
</dbReference>
<dbReference type="PANTHER" id="PTHR41694:SF3">
    <property type="entry name" value="RNA-DIRECTED DNA POLYMERASE-RELATED"/>
    <property type="match status" value="1"/>
</dbReference>
<dbReference type="GO" id="GO:0015074">
    <property type="term" value="P:DNA integration"/>
    <property type="evidence" value="ECO:0007669"/>
    <property type="project" value="InterPro"/>
</dbReference>
<comment type="caution">
    <text evidence="9">The sequence shown here is derived from an EMBL/GenBank/DDBJ whole genome shotgun (WGS) entry which is preliminary data.</text>
</comment>
<keyword evidence="10" id="KW-1185">Reference proteome</keyword>
<evidence type="ECO:0000256" key="6">
    <source>
        <dbReference type="ARBA" id="ARBA00022884"/>
    </source>
</evidence>
<proteinExistence type="predicted"/>
<dbReference type="HOGENOM" id="CLU_002055_3_0_1"/>
<evidence type="ECO:0000256" key="7">
    <source>
        <dbReference type="ARBA" id="ARBA00022918"/>
    </source>
</evidence>
<dbReference type="PROSITE" id="PS50994">
    <property type="entry name" value="INTEGRASE"/>
    <property type="match status" value="1"/>
</dbReference>
<keyword evidence="5" id="KW-0378">Hydrolase</keyword>
<gene>
    <name evidence="9" type="ORF">EV44_g3602</name>
</gene>
<name>A0A0B1P1A7_UNCNE</name>
<organism evidence="9 10">
    <name type="scientific">Uncinula necator</name>
    <name type="common">Grape powdery mildew</name>
    <dbReference type="NCBI Taxonomy" id="52586"/>
    <lineage>
        <taxon>Eukaryota</taxon>
        <taxon>Fungi</taxon>
        <taxon>Dikarya</taxon>
        <taxon>Ascomycota</taxon>
        <taxon>Pezizomycotina</taxon>
        <taxon>Leotiomycetes</taxon>
        <taxon>Erysiphales</taxon>
        <taxon>Erysiphaceae</taxon>
        <taxon>Erysiphe</taxon>
    </lineage>
</organism>